<dbReference type="InterPro" id="IPR027381">
    <property type="entry name" value="LytR/CpsA/Psr_C"/>
</dbReference>
<evidence type="ECO:0000256" key="1">
    <source>
        <dbReference type="SAM" id="MobiDB-lite"/>
    </source>
</evidence>
<feature type="compositionally biased region" description="Low complexity" evidence="1">
    <location>
        <begin position="38"/>
        <end position="71"/>
    </location>
</feature>
<evidence type="ECO:0000259" key="2">
    <source>
        <dbReference type="Pfam" id="PF13399"/>
    </source>
</evidence>
<sequence length="185" mass="18380">MPRSPWRKVLPFVVVAVVFAVVAYGAVTIGSNLLGSGDASASDKSTSASKDSTTKSTSKATTSSKPQATKSADADKTDDASGGDDEAAGGDVDLATSIDVKNGAGNVAGLAARGADKVKAAGFTTVGAHNYTGAKLADSVVYYVDDADAATAKKVGSVLGIDDVEQVSALKGDSAIVAVLVHDLS</sequence>
<dbReference type="Proteomes" id="UP001157091">
    <property type="component" value="Unassembled WGS sequence"/>
</dbReference>
<dbReference type="Pfam" id="PF13399">
    <property type="entry name" value="LytR_C"/>
    <property type="match status" value="1"/>
</dbReference>
<dbReference type="Gene3D" id="3.30.70.2390">
    <property type="match status" value="1"/>
</dbReference>
<keyword evidence="4" id="KW-1185">Reference proteome</keyword>
<proteinExistence type="predicted"/>
<gene>
    <name evidence="3" type="ORF">GCM10025864_24520</name>
</gene>
<evidence type="ECO:0000313" key="4">
    <source>
        <dbReference type="Proteomes" id="UP001157091"/>
    </source>
</evidence>
<protein>
    <recommendedName>
        <fullName evidence="2">LytR/CpsA/Psr regulator C-terminal domain-containing protein</fullName>
    </recommendedName>
</protein>
<comment type="caution">
    <text evidence="3">The sequence shown here is derived from an EMBL/GenBank/DDBJ whole genome shotgun (WGS) entry which is preliminary data.</text>
</comment>
<name>A0ABQ6I3E3_9MICO</name>
<feature type="region of interest" description="Disordered" evidence="1">
    <location>
        <begin position="36"/>
        <end position="90"/>
    </location>
</feature>
<reference evidence="4" key="1">
    <citation type="journal article" date="2019" name="Int. J. Syst. Evol. Microbiol.">
        <title>The Global Catalogue of Microorganisms (GCM) 10K type strain sequencing project: providing services to taxonomists for standard genome sequencing and annotation.</title>
        <authorList>
            <consortium name="The Broad Institute Genomics Platform"/>
            <consortium name="The Broad Institute Genome Sequencing Center for Infectious Disease"/>
            <person name="Wu L."/>
            <person name="Ma J."/>
        </authorList>
    </citation>
    <scope>NUCLEOTIDE SEQUENCE [LARGE SCALE GENOMIC DNA]</scope>
    <source>
        <strain evidence="4">NBRC 106348</strain>
    </source>
</reference>
<accession>A0ABQ6I3E3</accession>
<evidence type="ECO:0000313" key="3">
    <source>
        <dbReference type="EMBL" id="GMA24693.1"/>
    </source>
</evidence>
<feature type="domain" description="LytR/CpsA/Psr regulator C-terminal" evidence="2">
    <location>
        <begin position="96"/>
        <end position="180"/>
    </location>
</feature>
<dbReference type="EMBL" id="BSUK01000001">
    <property type="protein sequence ID" value="GMA24693.1"/>
    <property type="molecule type" value="Genomic_DNA"/>
</dbReference>
<dbReference type="RefSeq" id="WP_284293438.1">
    <property type="nucleotide sequence ID" value="NZ_BSUK01000001.1"/>
</dbReference>
<organism evidence="3 4">
    <name type="scientific">Luteimicrobium album</name>
    <dbReference type="NCBI Taxonomy" id="1054550"/>
    <lineage>
        <taxon>Bacteria</taxon>
        <taxon>Bacillati</taxon>
        <taxon>Actinomycetota</taxon>
        <taxon>Actinomycetes</taxon>
        <taxon>Micrococcales</taxon>
        <taxon>Luteimicrobium</taxon>
    </lineage>
</organism>